<sequence>MRINTTLRALGLGLGVALAVSTGAQAQAQDKGVGAISVQKDLIEVTGNGHHRTFPCNGRKVLISGTQHVLTFTGVCSSVEIAGAEHKVAVQVAPTGTLGVYGVNQQVNWQSTGEPNQEVGGADHKIVRVALKP</sequence>
<feature type="chain" id="PRO_5045857461" evidence="1">
    <location>
        <begin position="27"/>
        <end position="133"/>
    </location>
</feature>
<keyword evidence="1" id="KW-0732">Signal</keyword>
<accession>A0ABY4A5I5</accession>
<dbReference type="Proteomes" id="UP000831532">
    <property type="component" value="Chromosome"/>
</dbReference>
<evidence type="ECO:0000313" key="2">
    <source>
        <dbReference type="EMBL" id="UOD28934.1"/>
    </source>
</evidence>
<feature type="signal peptide" evidence="1">
    <location>
        <begin position="1"/>
        <end position="26"/>
    </location>
</feature>
<gene>
    <name evidence="2" type="ORF">INH39_26400</name>
</gene>
<dbReference type="InterPro" id="IPR021417">
    <property type="entry name" value="DUF3060"/>
</dbReference>
<protein>
    <submittedName>
        <fullName evidence="2">DUF3060 domain-containing protein</fullName>
    </submittedName>
</protein>
<dbReference type="Pfam" id="PF11259">
    <property type="entry name" value="DUF3060"/>
    <property type="match status" value="1"/>
</dbReference>
<dbReference type="EMBL" id="CP063361">
    <property type="protein sequence ID" value="UOD28934.1"/>
    <property type="molecule type" value="Genomic_DNA"/>
</dbReference>
<evidence type="ECO:0000313" key="3">
    <source>
        <dbReference type="Proteomes" id="UP000831532"/>
    </source>
</evidence>
<keyword evidence="3" id="KW-1185">Reference proteome</keyword>
<proteinExistence type="predicted"/>
<evidence type="ECO:0000256" key="1">
    <source>
        <dbReference type="SAM" id="SignalP"/>
    </source>
</evidence>
<organism evidence="2 3">
    <name type="scientific">Massilia violaceinigra</name>
    <dbReference type="NCBI Taxonomy" id="2045208"/>
    <lineage>
        <taxon>Bacteria</taxon>
        <taxon>Pseudomonadati</taxon>
        <taxon>Pseudomonadota</taxon>
        <taxon>Betaproteobacteria</taxon>
        <taxon>Burkholderiales</taxon>
        <taxon>Oxalobacteraceae</taxon>
        <taxon>Telluria group</taxon>
        <taxon>Massilia</taxon>
    </lineage>
</organism>
<reference evidence="2 3" key="1">
    <citation type="submission" date="2020-10" db="EMBL/GenBank/DDBJ databases">
        <title>Genome analysis of Massilia species.</title>
        <authorList>
            <person name="Jung D.-H."/>
        </authorList>
    </citation>
    <scope>NUCLEOTIDE SEQUENCE [LARGE SCALE GENOMIC DNA]</scope>
    <source>
        <strain evidence="3">sipir</strain>
    </source>
</reference>
<name>A0ABY4A5I5_9BURK</name>
<dbReference type="RefSeq" id="WP_243490133.1">
    <property type="nucleotide sequence ID" value="NZ_CP063361.1"/>
</dbReference>